<protein>
    <submittedName>
        <fullName evidence="1">DUF2505 domain-containing protein</fullName>
    </submittedName>
</protein>
<dbReference type="RefSeq" id="WP_329410623.1">
    <property type="nucleotide sequence ID" value="NZ_CP109441.1"/>
</dbReference>
<keyword evidence="2" id="KW-1185">Reference proteome</keyword>
<accession>A0ABZ1YTR4</accession>
<name>A0ABZ1YTR4_9NOCA</name>
<sequence length="163" mass="17816">MTRILELDYLVPAEPAHVYAQYLDRGFIQDRLAASAGQAATLVEHSIHGDELTIVVSTSVPRTRLPRAVRGFVRGEPTYTRTEQWHARAEGYHCELGLDLAGPPSTIHGTVVLAASEPGTSVVRFRVEITVAVPIFGHEVEESIASEIEDAIGAEVRFGTERL</sequence>
<proteinExistence type="predicted"/>
<evidence type="ECO:0000313" key="2">
    <source>
        <dbReference type="Proteomes" id="UP001432062"/>
    </source>
</evidence>
<dbReference type="Pfam" id="PF10698">
    <property type="entry name" value="DUF2505"/>
    <property type="match status" value="1"/>
</dbReference>
<dbReference type="Proteomes" id="UP001432062">
    <property type="component" value="Chromosome"/>
</dbReference>
<organism evidence="1 2">
    <name type="scientific">Nocardia vinacea</name>
    <dbReference type="NCBI Taxonomy" id="96468"/>
    <lineage>
        <taxon>Bacteria</taxon>
        <taxon>Bacillati</taxon>
        <taxon>Actinomycetota</taxon>
        <taxon>Actinomycetes</taxon>
        <taxon>Mycobacteriales</taxon>
        <taxon>Nocardiaceae</taxon>
        <taxon>Nocardia</taxon>
    </lineage>
</organism>
<dbReference type="EMBL" id="CP109441">
    <property type="protein sequence ID" value="WUV46680.1"/>
    <property type="molecule type" value="Genomic_DNA"/>
</dbReference>
<reference evidence="1" key="1">
    <citation type="submission" date="2022-10" db="EMBL/GenBank/DDBJ databases">
        <title>The complete genomes of actinobacterial strains from the NBC collection.</title>
        <authorList>
            <person name="Joergensen T.S."/>
            <person name="Alvarez Arevalo M."/>
            <person name="Sterndorff E.B."/>
            <person name="Faurdal D."/>
            <person name="Vuksanovic O."/>
            <person name="Mourched A.-S."/>
            <person name="Charusanti P."/>
            <person name="Shaw S."/>
            <person name="Blin K."/>
            <person name="Weber T."/>
        </authorList>
    </citation>
    <scope>NUCLEOTIDE SEQUENCE</scope>
    <source>
        <strain evidence="1">NBC_01482</strain>
    </source>
</reference>
<evidence type="ECO:0000313" key="1">
    <source>
        <dbReference type="EMBL" id="WUV46680.1"/>
    </source>
</evidence>
<dbReference type="InterPro" id="IPR019639">
    <property type="entry name" value="DUF2505"/>
</dbReference>
<gene>
    <name evidence="1" type="ORF">OG563_47970</name>
</gene>